<feature type="transmembrane region" description="Helical" evidence="7">
    <location>
        <begin position="42"/>
        <end position="63"/>
    </location>
</feature>
<feature type="region of interest" description="Disordered" evidence="8">
    <location>
        <begin position="1"/>
        <end position="31"/>
    </location>
</feature>
<feature type="transmembrane region" description="Helical" evidence="7">
    <location>
        <begin position="341"/>
        <end position="360"/>
    </location>
</feature>
<proteinExistence type="inferred from homology"/>
<keyword evidence="5 7" id="KW-0472">Membrane</keyword>
<dbReference type="GO" id="GO:0022857">
    <property type="term" value="F:transmembrane transporter activity"/>
    <property type="evidence" value="ECO:0007669"/>
    <property type="project" value="UniProtKB-UniRule"/>
</dbReference>
<dbReference type="Proteomes" id="UP000604046">
    <property type="component" value="Unassembled WGS sequence"/>
</dbReference>
<dbReference type="OrthoDB" id="420519at2759"/>
<evidence type="ECO:0000256" key="2">
    <source>
        <dbReference type="ARBA" id="ARBA00007168"/>
    </source>
</evidence>
<feature type="transmembrane region" description="Helical" evidence="7">
    <location>
        <begin position="181"/>
        <end position="201"/>
    </location>
</feature>
<accession>A0A812LA67</accession>
<evidence type="ECO:0000256" key="1">
    <source>
        <dbReference type="ARBA" id="ARBA00004141"/>
    </source>
</evidence>
<evidence type="ECO:0000256" key="5">
    <source>
        <dbReference type="ARBA" id="ARBA00023136"/>
    </source>
</evidence>
<dbReference type="PANTHER" id="PTHR12385">
    <property type="entry name" value="CHOLINE TRANSPORTER-LIKE (SLC FAMILY 44)"/>
    <property type="match status" value="1"/>
</dbReference>
<evidence type="ECO:0000313" key="10">
    <source>
        <dbReference type="Proteomes" id="UP000604046"/>
    </source>
</evidence>
<dbReference type="InterPro" id="IPR007603">
    <property type="entry name" value="Choline_transptr-like"/>
</dbReference>
<feature type="transmembrane region" description="Helical" evidence="7">
    <location>
        <begin position="506"/>
        <end position="529"/>
    </location>
</feature>
<name>A0A812LA67_9DINO</name>
<feature type="transmembrane region" description="Helical" evidence="7">
    <location>
        <begin position="408"/>
        <end position="427"/>
    </location>
</feature>
<feature type="non-terminal residue" evidence="9">
    <location>
        <position position="570"/>
    </location>
</feature>
<dbReference type="PANTHER" id="PTHR12385:SF14">
    <property type="entry name" value="CHOLINE TRANSPORTER-LIKE 2"/>
    <property type="match status" value="1"/>
</dbReference>
<comment type="function">
    <text evidence="7">Choline transporter.</text>
</comment>
<organism evidence="9 10">
    <name type="scientific">Symbiodinium natans</name>
    <dbReference type="NCBI Taxonomy" id="878477"/>
    <lineage>
        <taxon>Eukaryota</taxon>
        <taxon>Sar</taxon>
        <taxon>Alveolata</taxon>
        <taxon>Dinophyceae</taxon>
        <taxon>Suessiales</taxon>
        <taxon>Symbiodiniaceae</taxon>
        <taxon>Symbiodinium</taxon>
    </lineage>
</organism>
<keyword evidence="6" id="KW-0325">Glycoprotein</keyword>
<sequence length="570" mass="61904">MRACTGEEDDTEGEAQGEELETLPGYLPGHTPRDTQRSFTDIVFVPVFAVALLVVAVLITTAVQKGAFQRLVALPNKQGQLCGIEGRGPYLFFCREGDDVDLSRQVCLQECPAENDVDVTACERFGGSLKSYPSAPVAGMLCMPSPARMVQDVRHLFASNAYFKTLFDVLELSFDWEQPMLAALLACCFSHTYLLCLSRFAEAMLQFGLVFLVVVPTTTGLLFLYMSLSPDVVAPRSFAEMISTGSTHADGAIGCWFMLVALLAACMAAVRANSIDTALPNLEEAAHCFRQLPSVGLEPWISAAVQVALLLPGVLGLLMLNMSGELTVPVDFSHATAIYHSDFSVVLSLMCYVVVLVWIFELKHALSQFATMLTAELWYFRKPSTARGTFDTFDRGACDILLGYQCGLIYHLGSLIYGSLLCTFLRLPRMVASFMVQSLEGADNPVTSFFQRSCQCCLAQAERLLTTVTSLGYCDIAMNSTSYRSGAEHAMSLLEENGTGLVAGRIAGTISLIGAGLVSLGTALSTWLVCSTVSRYNSRLSEHYVADKRAVMVCAAIVGALLSLPFMHLF</sequence>
<dbReference type="EMBL" id="CAJNDS010001002">
    <property type="protein sequence ID" value="CAE7243753.1"/>
    <property type="molecule type" value="Genomic_DNA"/>
</dbReference>
<dbReference type="Pfam" id="PF04515">
    <property type="entry name" value="Choline_transpo"/>
    <property type="match status" value="1"/>
</dbReference>
<comment type="similarity">
    <text evidence="2 7">Belongs to the CTL (choline transporter-like) family.</text>
</comment>
<evidence type="ECO:0000256" key="8">
    <source>
        <dbReference type="SAM" id="MobiDB-lite"/>
    </source>
</evidence>
<feature type="transmembrane region" description="Helical" evidence="7">
    <location>
        <begin position="549"/>
        <end position="569"/>
    </location>
</feature>
<evidence type="ECO:0000256" key="7">
    <source>
        <dbReference type="RuleBase" id="RU368066"/>
    </source>
</evidence>
<gene>
    <name evidence="9" type="primary">SLC44A1</name>
    <name evidence="9" type="ORF">SNAT2548_LOCUS11341</name>
</gene>
<evidence type="ECO:0000256" key="4">
    <source>
        <dbReference type="ARBA" id="ARBA00022989"/>
    </source>
</evidence>
<dbReference type="GO" id="GO:0005886">
    <property type="term" value="C:plasma membrane"/>
    <property type="evidence" value="ECO:0007669"/>
    <property type="project" value="UniProtKB-SubCell"/>
</dbReference>
<feature type="compositionally biased region" description="Acidic residues" evidence="8">
    <location>
        <begin position="1"/>
        <end position="21"/>
    </location>
</feature>
<reference evidence="9" key="1">
    <citation type="submission" date="2021-02" db="EMBL/GenBank/DDBJ databases">
        <authorList>
            <person name="Dougan E. K."/>
            <person name="Rhodes N."/>
            <person name="Thang M."/>
            <person name="Chan C."/>
        </authorList>
    </citation>
    <scope>NUCLEOTIDE SEQUENCE</scope>
</reference>
<comment type="subcellular location">
    <subcellularLocation>
        <location evidence="7">Cell membrane</location>
        <topology evidence="7">Multi-pass membrane protein</topology>
    </subcellularLocation>
    <subcellularLocation>
        <location evidence="1">Membrane</location>
        <topology evidence="1">Multi-pass membrane protein</topology>
    </subcellularLocation>
</comment>
<feature type="transmembrane region" description="Helical" evidence="7">
    <location>
        <begin position="249"/>
        <end position="270"/>
    </location>
</feature>
<comment type="caution">
    <text evidence="9">The sequence shown here is derived from an EMBL/GenBank/DDBJ whole genome shotgun (WGS) entry which is preliminary data.</text>
</comment>
<evidence type="ECO:0000313" key="9">
    <source>
        <dbReference type="EMBL" id="CAE7243753.1"/>
    </source>
</evidence>
<keyword evidence="10" id="KW-1185">Reference proteome</keyword>
<evidence type="ECO:0000256" key="6">
    <source>
        <dbReference type="ARBA" id="ARBA00023180"/>
    </source>
</evidence>
<keyword evidence="3 7" id="KW-0812">Transmembrane</keyword>
<feature type="transmembrane region" description="Helical" evidence="7">
    <location>
        <begin position="207"/>
        <end position="228"/>
    </location>
</feature>
<keyword evidence="4 7" id="KW-1133">Transmembrane helix</keyword>
<feature type="transmembrane region" description="Helical" evidence="7">
    <location>
        <begin position="300"/>
        <end position="320"/>
    </location>
</feature>
<evidence type="ECO:0000256" key="3">
    <source>
        <dbReference type="ARBA" id="ARBA00022692"/>
    </source>
</evidence>
<dbReference type="AlphaFoldDB" id="A0A812LA67"/>
<protein>
    <recommendedName>
        <fullName evidence="7">Choline transporter-like protein</fullName>
    </recommendedName>
</protein>